<dbReference type="PROSITE" id="PS51257">
    <property type="entry name" value="PROKAR_LIPOPROTEIN"/>
    <property type="match status" value="1"/>
</dbReference>
<evidence type="ECO:0000313" key="3">
    <source>
        <dbReference type="EMBL" id="TDG24619.1"/>
    </source>
</evidence>
<gene>
    <name evidence="3" type="ORF">EYW47_08685</name>
</gene>
<protein>
    <submittedName>
        <fullName evidence="3">Twin-arginine translocation pathway signal protein</fullName>
    </submittedName>
</protein>
<evidence type="ECO:0000313" key="4">
    <source>
        <dbReference type="Proteomes" id="UP000295722"/>
    </source>
</evidence>
<evidence type="ECO:0000259" key="2">
    <source>
        <dbReference type="Pfam" id="PF04366"/>
    </source>
</evidence>
<dbReference type="RefSeq" id="WP_133194461.1">
    <property type="nucleotide sequence ID" value="NZ_JBHUCW010000006.1"/>
</dbReference>
<dbReference type="InterPro" id="IPR007461">
    <property type="entry name" value="Ysc84_actin-binding"/>
</dbReference>
<comment type="caution">
    <text evidence="3">The sequence shown here is derived from an EMBL/GenBank/DDBJ whole genome shotgun (WGS) entry which is preliminary data.</text>
</comment>
<feature type="domain" description="Ysc84 actin-binding" evidence="2">
    <location>
        <begin position="106"/>
        <end position="190"/>
    </location>
</feature>
<feature type="signal peptide" evidence="1">
    <location>
        <begin position="1"/>
        <end position="19"/>
    </location>
</feature>
<dbReference type="EMBL" id="SMRP01000003">
    <property type="protein sequence ID" value="TDG24619.1"/>
    <property type="molecule type" value="Genomic_DNA"/>
</dbReference>
<reference evidence="3 4" key="1">
    <citation type="submission" date="2019-03" db="EMBL/GenBank/DDBJ databases">
        <title>Paraburkholderia sp. 4M-K11, isolated from subtropical forest soil.</title>
        <authorList>
            <person name="Gao Z.-H."/>
            <person name="Qiu L.-H."/>
        </authorList>
    </citation>
    <scope>NUCLEOTIDE SEQUENCE [LARGE SCALE GENOMIC DNA]</scope>
    <source>
        <strain evidence="3 4">4M-K11</strain>
    </source>
</reference>
<keyword evidence="4" id="KW-1185">Reference proteome</keyword>
<name>A0A4R5MCM1_9BURK</name>
<dbReference type="OrthoDB" id="198978at2"/>
<evidence type="ECO:0000256" key="1">
    <source>
        <dbReference type="SAM" id="SignalP"/>
    </source>
</evidence>
<sequence length="193" mass="19837">MSLRSVRIATLLSALLVAACSTTLTNSPTSATSAASSRAQLEQAARKALNTLYETTPAARALGSKSAGILVFPSVLKAGFLFGGSGGNGVLFSARGEVLGYYNSSALSWGLQAGAQNFSEAMFLMTPQSMQYLDNSAGWSVGVGPSVVVADSGMATDLSTTTARSDVYAFIYGQSGIMAGLGVQGQKITRLNE</sequence>
<keyword evidence="1" id="KW-0732">Signal</keyword>
<accession>A0A4R5MCM1</accession>
<proteinExistence type="predicted"/>
<dbReference type="Pfam" id="PF04366">
    <property type="entry name" value="Ysc84"/>
    <property type="match status" value="1"/>
</dbReference>
<organism evidence="3 4">
    <name type="scientific">Paraburkholderia silviterrae</name>
    <dbReference type="NCBI Taxonomy" id="2528715"/>
    <lineage>
        <taxon>Bacteria</taxon>
        <taxon>Pseudomonadati</taxon>
        <taxon>Pseudomonadota</taxon>
        <taxon>Betaproteobacteria</taxon>
        <taxon>Burkholderiales</taxon>
        <taxon>Burkholderiaceae</taxon>
        <taxon>Paraburkholderia</taxon>
    </lineage>
</organism>
<feature type="chain" id="PRO_5020196883" evidence="1">
    <location>
        <begin position="20"/>
        <end position="193"/>
    </location>
</feature>
<dbReference type="Proteomes" id="UP000295722">
    <property type="component" value="Unassembled WGS sequence"/>
</dbReference>
<dbReference type="AlphaFoldDB" id="A0A4R5MCM1"/>